<feature type="chain" id="PRO_5020436720" evidence="1">
    <location>
        <begin position="20"/>
        <end position="173"/>
    </location>
</feature>
<dbReference type="InterPro" id="IPR025348">
    <property type="entry name" value="DUF4252"/>
</dbReference>
<protein>
    <submittedName>
        <fullName evidence="2">DUF4252 domain-containing protein</fullName>
    </submittedName>
</protein>
<proteinExistence type="predicted"/>
<evidence type="ECO:0000313" key="2">
    <source>
        <dbReference type="EMBL" id="RXR17703.1"/>
    </source>
</evidence>
<evidence type="ECO:0000256" key="1">
    <source>
        <dbReference type="SAM" id="SignalP"/>
    </source>
</evidence>
<dbReference type="RefSeq" id="WP_129436131.1">
    <property type="nucleotide sequence ID" value="NZ_SBKO01000004.1"/>
</dbReference>
<dbReference type="Pfam" id="PF14060">
    <property type="entry name" value="DUF4252"/>
    <property type="match status" value="1"/>
</dbReference>
<dbReference type="Proteomes" id="UP000290283">
    <property type="component" value="Unassembled WGS sequence"/>
</dbReference>
<gene>
    <name evidence="2" type="ORF">EQG63_09460</name>
</gene>
<reference evidence="3" key="1">
    <citation type="submission" date="2019-01" db="EMBL/GenBank/DDBJ databases">
        <title>Cytophagaceae bacterium strain CAR-16.</title>
        <authorList>
            <person name="Chen W.-M."/>
        </authorList>
    </citation>
    <scope>NUCLEOTIDE SEQUENCE [LARGE SCALE GENOMIC DNA]</scope>
    <source>
        <strain evidence="3">LLJ-11</strain>
    </source>
</reference>
<comment type="caution">
    <text evidence="2">The sequence shown here is derived from an EMBL/GenBank/DDBJ whole genome shotgun (WGS) entry which is preliminary data.</text>
</comment>
<keyword evidence="3" id="KW-1185">Reference proteome</keyword>
<organism evidence="2 3">
    <name type="scientific">Flavobacterium amnicola</name>
    <dbReference type="NCBI Taxonomy" id="2506422"/>
    <lineage>
        <taxon>Bacteria</taxon>
        <taxon>Pseudomonadati</taxon>
        <taxon>Bacteroidota</taxon>
        <taxon>Flavobacteriia</taxon>
        <taxon>Flavobacteriales</taxon>
        <taxon>Flavobacteriaceae</taxon>
        <taxon>Flavobacterium</taxon>
    </lineage>
</organism>
<dbReference type="OrthoDB" id="705638at2"/>
<name>A0A4Q1K3T3_9FLAO</name>
<dbReference type="EMBL" id="SBKO01000004">
    <property type="protein sequence ID" value="RXR17703.1"/>
    <property type="molecule type" value="Genomic_DNA"/>
</dbReference>
<keyword evidence="1" id="KW-0732">Signal</keyword>
<accession>A0A4Q1K3T3</accession>
<feature type="signal peptide" evidence="1">
    <location>
        <begin position="1"/>
        <end position="19"/>
    </location>
</feature>
<sequence>MKKLVIITAVFLVSFLGNAQTTLDKFDGQSTVSSVVVNKKMFELMSKVKMESKEDQAYLSLIKKLENLKVYKTSSAKTTSDMRATVDKYLTTAGLEELMRVNESGKNAKIYVKSTSGSTQVKELLMFIEGTGVKGSETVLMSLTGDFDINEISLLTKRMNLPGGEVLNSAAKK</sequence>
<dbReference type="AlphaFoldDB" id="A0A4Q1K3T3"/>
<evidence type="ECO:0000313" key="3">
    <source>
        <dbReference type="Proteomes" id="UP000290283"/>
    </source>
</evidence>